<name>A0AAD1SIX2_PELCU</name>
<dbReference type="EMBL" id="OW240917">
    <property type="protein sequence ID" value="CAH2302443.1"/>
    <property type="molecule type" value="Genomic_DNA"/>
</dbReference>
<organism evidence="1 2">
    <name type="scientific">Pelobates cultripes</name>
    <name type="common">Western spadefoot toad</name>
    <dbReference type="NCBI Taxonomy" id="61616"/>
    <lineage>
        <taxon>Eukaryota</taxon>
        <taxon>Metazoa</taxon>
        <taxon>Chordata</taxon>
        <taxon>Craniata</taxon>
        <taxon>Vertebrata</taxon>
        <taxon>Euteleostomi</taxon>
        <taxon>Amphibia</taxon>
        <taxon>Batrachia</taxon>
        <taxon>Anura</taxon>
        <taxon>Pelobatoidea</taxon>
        <taxon>Pelobatidae</taxon>
        <taxon>Pelobates</taxon>
    </lineage>
</organism>
<gene>
    <name evidence="1" type="ORF">PECUL_23A040841</name>
</gene>
<evidence type="ECO:0000313" key="1">
    <source>
        <dbReference type="EMBL" id="CAH2302443.1"/>
    </source>
</evidence>
<accession>A0AAD1SIX2</accession>
<evidence type="ECO:0000313" key="2">
    <source>
        <dbReference type="Proteomes" id="UP001295444"/>
    </source>
</evidence>
<dbReference type="AlphaFoldDB" id="A0AAD1SIX2"/>
<protein>
    <submittedName>
        <fullName evidence="1">Uncharacterized protein</fullName>
    </submittedName>
</protein>
<reference evidence="1" key="1">
    <citation type="submission" date="2022-03" db="EMBL/GenBank/DDBJ databases">
        <authorList>
            <person name="Alioto T."/>
            <person name="Alioto T."/>
            <person name="Gomez Garrido J."/>
        </authorList>
    </citation>
    <scope>NUCLEOTIDE SEQUENCE</scope>
</reference>
<sequence>MISEHMLTKGGFLQEFQTSVRKEISALRTDLTDVEVRVEALACGSLGSPFQHQAAELATTRQGNLLLLSLQHQVEDLVNWSHHQKVRFRGLLEPDSSPLSETLRVLFKQILGQECPKEIQFDRVHRL</sequence>
<keyword evidence="2" id="KW-1185">Reference proteome</keyword>
<proteinExistence type="predicted"/>
<dbReference type="Proteomes" id="UP001295444">
    <property type="component" value="Chromosome 06"/>
</dbReference>